<dbReference type="InterPro" id="IPR050725">
    <property type="entry name" value="CysQ/Inositol_MonoPase"/>
</dbReference>
<dbReference type="AlphaFoldDB" id="A0A1H2J1T3"/>
<dbReference type="Pfam" id="PF13411">
    <property type="entry name" value="MerR_1"/>
    <property type="match status" value="1"/>
</dbReference>
<feature type="region of interest" description="Disordered" evidence="5">
    <location>
        <begin position="139"/>
        <end position="161"/>
    </location>
</feature>
<feature type="binding site" evidence="4">
    <location>
        <position position="248"/>
    </location>
    <ligand>
        <name>Mg(2+)</name>
        <dbReference type="ChEBI" id="CHEBI:18420"/>
        <label>1</label>
        <note>catalytic</note>
    </ligand>
</feature>
<evidence type="ECO:0000259" key="6">
    <source>
        <dbReference type="PROSITE" id="PS50937"/>
    </source>
</evidence>
<dbReference type="InterPro" id="IPR010211">
    <property type="entry name" value="Redox-sen_tscrpt-act_SoxR"/>
</dbReference>
<keyword evidence="1" id="KW-0001">2Fe-2S</keyword>
<dbReference type="Gene3D" id="3.30.540.10">
    <property type="entry name" value="Fructose-1,6-Bisphosphatase, subunit A, domain 1"/>
    <property type="match status" value="1"/>
</dbReference>
<name>A0A1H2J1T3_9ACTN</name>
<feature type="domain" description="HTH merR-type" evidence="6">
    <location>
        <begin position="7"/>
        <end position="75"/>
    </location>
</feature>
<dbReference type="GO" id="GO:0000103">
    <property type="term" value="P:sulfate assimilation"/>
    <property type="evidence" value="ECO:0007669"/>
    <property type="project" value="TreeGrafter"/>
</dbReference>
<organism evidence="7 8">
    <name type="scientific">Jiangella alkaliphila</name>
    <dbReference type="NCBI Taxonomy" id="419479"/>
    <lineage>
        <taxon>Bacteria</taxon>
        <taxon>Bacillati</taxon>
        <taxon>Actinomycetota</taxon>
        <taxon>Actinomycetes</taxon>
        <taxon>Jiangellales</taxon>
        <taxon>Jiangellaceae</taxon>
        <taxon>Jiangella</taxon>
    </lineage>
</organism>
<feature type="binding site" evidence="4">
    <location>
        <position position="228"/>
    </location>
    <ligand>
        <name>Mg(2+)</name>
        <dbReference type="ChEBI" id="CHEBI:18420"/>
        <label>1</label>
        <note>catalytic</note>
    </ligand>
</feature>
<dbReference type="PRINTS" id="PR00040">
    <property type="entry name" value="HTHMERR"/>
</dbReference>
<dbReference type="PANTHER" id="PTHR43028:SF5">
    <property type="entry name" value="3'(2'),5'-BISPHOSPHATE NUCLEOTIDASE 1"/>
    <property type="match status" value="1"/>
</dbReference>
<keyword evidence="3" id="KW-0411">Iron-sulfur</keyword>
<dbReference type="InterPro" id="IPR009061">
    <property type="entry name" value="DNA-bd_dom_put_sf"/>
</dbReference>
<dbReference type="SUPFAM" id="SSF46955">
    <property type="entry name" value="Putative DNA-binding domain"/>
    <property type="match status" value="1"/>
</dbReference>
<evidence type="ECO:0000256" key="3">
    <source>
        <dbReference type="ARBA" id="ARBA00023014"/>
    </source>
</evidence>
<sequence>MSAAPIELTIGELAERSGVPASTLRYYERHGLLRSCRTTGNQRRYAEGMLRQVAFIRASQRVGISLAEIGGVLGFLPEDTAPTPEFWARAAHCWGRAIDERIAALERRREVFNACADCGCLAFGDCALVALPDTGRGVSDIGRGRDPPPVRLRLGRSRPASRSSVASTDAILAARLATEAGALLLALRRDHDPVTGTQALRDAGDRAAQRLLAAALAEHRPGDAVLSEEAPDTDARLDARRVWIIDPLDGTREFGDGRDDWAVHVALWEDGELTAGAVALPGLGTTLTSDPAAVVPGRAPAARPRVAVSRSRPPAAAQRAARVLGAELLPMGSAGVKVGAVVRGEADAYVHSGGQFEWDSAAPVAVARAAGLHASRLDGSPLVYNRADPYLPDLLVARPELADALLAAVAEPARSA</sequence>
<evidence type="ECO:0000256" key="2">
    <source>
        <dbReference type="ARBA" id="ARBA00023004"/>
    </source>
</evidence>
<dbReference type="InterPro" id="IPR000760">
    <property type="entry name" value="Inositol_monophosphatase-like"/>
</dbReference>
<evidence type="ECO:0000256" key="4">
    <source>
        <dbReference type="PIRSR" id="PIRSR600760-2"/>
    </source>
</evidence>
<reference evidence="8" key="1">
    <citation type="submission" date="2016-10" db="EMBL/GenBank/DDBJ databases">
        <authorList>
            <person name="Varghese N."/>
            <person name="Submissions S."/>
        </authorList>
    </citation>
    <scope>NUCLEOTIDE SEQUENCE [LARGE SCALE GENOMIC DNA]</scope>
    <source>
        <strain evidence="8">DSM 45079</strain>
    </source>
</reference>
<dbReference type="Proteomes" id="UP000182977">
    <property type="component" value="Chromosome I"/>
</dbReference>
<dbReference type="SMART" id="SM00422">
    <property type="entry name" value="HTH_MERR"/>
    <property type="match status" value="1"/>
</dbReference>
<dbReference type="OrthoDB" id="9772456at2"/>
<gene>
    <name evidence="7" type="ORF">SAMN04488563_2198</name>
</gene>
<dbReference type="GO" id="GO:0051537">
    <property type="term" value="F:2 iron, 2 sulfur cluster binding"/>
    <property type="evidence" value="ECO:0007669"/>
    <property type="project" value="UniProtKB-KW"/>
</dbReference>
<dbReference type="InterPro" id="IPR000551">
    <property type="entry name" value="MerR-type_HTH_dom"/>
</dbReference>
<dbReference type="GO" id="GO:0008441">
    <property type="term" value="F:3'(2'),5'-bisphosphate nucleotidase activity"/>
    <property type="evidence" value="ECO:0007669"/>
    <property type="project" value="TreeGrafter"/>
</dbReference>
<dbReference type="CDD" id="cd01638">
    <property type="entry name" value="CysQ"/>
    <property type="match status" value="1"/>
</dbReference>
<protein>
    <submittedName>
        <fullName evidence="7">Redox-sensitive transcriptional activator SoxR</fullName>
    </submittedName>
</protein>
<dbReference type="EMBL" id="LT629791">
    <property type="protein sequence ID" value="SDU50106.1"/>
    <property type="molecule type" value="Genomic_DNA"/>
</dbReference>
<feature type="binding site" evidence="4">
    <location>
        <position position="249"/>
    </location>
    <ligand>
        <name>Mg(2+)</name>
        <dbReference type="ChEBI" id="CHEBI:18420"/>
        <label>1</label>
        <note>catalytic</note>
    </ligand>
</feature>
<dbReference type="Pfam" id="PF00459">
    <property type="entry name" value="Inositol_P"/>
    <property type="match status" value="1"/>
</dbReference>
<dbReference type="Gene3D" id="1.10.1660.10">
    <property type="match status" value="1"/>
</dbReference>
<evidence type="ECO:0000256" key="5">
    <source>
        <dbReference type="SAM" id="MobiDB-lite"/>
    </source>
</evidence>
<dbReference type="PROSITE" id="PS50937">
    <property type="entry name" value="HTH_MERR_2"/>
    <property type="match status" value="1"/>
</dbReference>
<proteinExistence type="predicted"/>
<keyword evidence="4" id="KW-0479">Metal-binding</keyword>
<dbReference type="NCBIfam" id="TIGR01950">
    <property type="entry name" value="SoxR"/>
    <property type="match status" value="1"/>
</dbReference>
<keyword evidence="8" id="KW-1185">Reference proteome</keyword>
<dbReference type="STRING" id="419479.SAMN04488563_2198"/>
<dbReference type="GO" id="GO:0006979">
    <property type="term" value="P:response to oxidative stress"/>
    <property type="evidence" value="ECO:0007669"/>
    <property type="project" value="InterPro"/>
</dbReference>
<evidence type="ECO:0000313" key="7">
    <source>
        <dbReference type="EMBL" id="SDU50106.1"/>
    </source>
</evidence>
<dbReference type="GO" id="GO:0050427">
    <property type="term" value="P:3'-phosphoadenosine 5'-phosphosulfate metabolic process"/>
    <property type="evidence" value="ECO:0007669"/>
    <property type="project" value="TreeGrafter"/>
</dbReference>
<feature type="binding site" evidence="4">
    <location>
        <position position="246"/>
    </location>
    <ligand>
        <name>Mg(2+)</name>
        <dbReference type="ChEBI" id="CHEBI:18420"/>
        <label>1</label>
        <note>catalytic</note>
    </ligand>
</feature>
<comment type="cofactor">
    <cofactor evidence="4">
        <name>Mg(2+)</name>
        <dbReference type="ChEBI" id="CHEBI:18420"/>
    </cofactor>
</comment>
<evidence type="ECO:0000313" key="8">
    <source>
        <dbReference type="Proteomes" id="UP000182977"/>
    </source>
</evidence>
<keyword evidence="2" id="KW-0408">Iron</keyword>
<dbReference type="SUPFAM" id="SSF56655">
    <property type="entry name" value="Carbohydrate phosphatase"/>
    <property type="match status" value="1"/>
</dbReference>
<feature type="binding site" evidence="4">
    <location>
        <position position="359"/>
    </location>
    <ligand>
        <name>Mg(2+)</name>
        <dbReference type="ChEBI" id="CHEBI:18420"/>
        <label>1</label>
        <note>catalytic</note>
    </ligand>
</feature>
<dbReference type="Gene3D" id="3.40.190.80">
    <property type="match status" value="1"/>
</dbReference>
<dbReference type="GO" id="GO:0003677">
    <property type="term" value="F:DNA binding"/>
    <property type="evidence" value="ECO:0007669"/>
    <property type="project" value="InterPro"/>
</dbReference>
<dbReference type="GO" id="GO:0006355">
    <property type="term" value="P:regulation of DNA-templated transcription"/>
    <property type="evidence" value="ECO:0007669"/>
    <property type="project" value="InterPro"/>
</dbReference>
<accession>A0A1H2J1T3</accession>
<dbReference type="PANTHER" id="PTHR43028">
    <property type="entry name" value="3'(2'),5'-BISPHOSPHATE NUCLEOTIDASE 1"/>
    <property type="match status" value="1"/>
</dbReference>
<keyword evidence="4" id="KW-0460">Magnesium</keyword>
<dbReference type="PRINTS" id="PR00377">
    <property type="entry name" value="IMPHPHTASES"/>
</dbReference>
<dbReference type="GO" id="GO:0046872">
    <property type="term" value="F:metal ion binding"/>
    <property type="evidence" value="ECO:0007669"/>
    <property type="project" value="UniProtKB-KW"/>
</dbReference>
<evidence type="ECO:0000256" key="1">
    <source>
        <dbReference type="ARBA" id="ARBA00022714"/>
    </source>
</evidence>